<evidence type="ECO:0000259" key="4">
    <source>
        <dbReference type="PROSITE" id="PS01124"/>
    </source>
</evidence>
<dbReference type="SUPFAM" id="SSF51182">
    <property type="entry name" value="RmlC-like cupins"/>
    <property type="match status" value="1"/>
</dbReference>
<dbReference type="InterPro" id="IPR011051">
    <property type="entry name" value="RmlC_Cupin_sf"/>
</dbReference>
<dbReference type="InterPro" id="IPR014710">
    <property type="entry name" value="RmlC-like_jellyroll"/>
</dbReference>
<dbReference type="InterPro" id="IPR047264">
    <property type="entry name" value="Cupin_HpaA-like_N"/>
</dbReference>
<dbReference type="SUPFAM" id="SSF46689">
    <property type="entry name" value="Homeodomain-like"/>
    <property type="match status" value="1"/>
</dbReference>
<keyword evidence="1" id="KW-0805">Transcription regulation</keyword>
<keyword evidence="6" id="KW-1185">Reference proteome</keyword>
<reference evidence="5 6" key="1">
    <citation type="submission" date="2019-06" db="EMBL/GenBank/DDBJ databases">
        <title>Spirosoma utsteinense sp. nov. isolated from Antarctic ice-free soils.</title>
        <authorList>
            <person name="Tahon G."/>
        </authorList>
    </citation>
    <scope>NUCLEOTIDE SEQUENCE [LARGE SCALE GENOMIC DNA]</scope>
    <source>
        <strain evidence="5 6">LMG 31447</strain>
    </source>
</reference>
<keyword evidence="3" id="KW-0804">Transcription</keyword>
<dbReference type="RefSeq" id="WP_186739049.1">
    <property type="nucleotide sequence ID" value="NZ_VFIA01000024.1"/>
</dbReference>
<gene>
    <name evidence="5" type="ORF">FH603_3766</name>
</gene>
<evidence type="ECO:0000256" key="3">
    <source>
        <dbReference type="ARBA" id="ARBA00023163"/>
    </source>
</evidence>
<organism evidence="5 6">
    <name type="scientific">Spirosoma utsteinense</name>
    <dbReference type="NCBI Taxonomy" id="2585773"/>
    <lineage>
        <taxon>Bacteria</taxon>
        <taxon>Pseudomonadati</taxon>
        <taxon>Bacteroidota</taxon>
        <taxon>Cytophagia</taxon>
        <taxon>Cytophagales</taxon>
        <taxon>Cytophagaceae</taxon>
        <taxon>Spirosoma</taxon>
    </lineage>
</organism>
<evidence type="ECO:0000256" key="2">
    <source>
        <dbReference type="ARBA" id="ARBA00023125"/>
    </source>
</evidence>
<dbReference type="Proteomes" id="UP000700732">
    <property type="component" value="Unassembled WGS sequence"/>
</dbReference>
<dbReference type="PROSITE" id="PS01124">
    <property type="entry name" value="HTH_ARAC_FAMILY_2"/>
    <property type="match status" value="1"/>
</dbReference>
<dbReference type="PANTHER" id="PTHR43280">
    <property type="entry name" value="ARAC-FAMILY TRANSCRIPTIONAL REGULATOR"/>
    <property type="match status" value="1"/>
</dbReference>
<dbReference type="InterPro" id="IPR018060">
    <property type="entry name" value="HTH_AraC"/>
</dbReference>
<feature type="domain" description="HTH araC/xylS-type" evidence="4">
    <location>
        <begin position="190"/>
        <end position="288"/>
    </location>
</feature>
<dbReference type="Gene3D" id="2.60.120.10">
    <property type="entry name" value="Jelly Rolls"/>
    <property type="match status" value="1"/>
</dbReference>
<keyword evidence="2" id="KW-0238">DNA-binding</keyword>
<proteinExistence type="predicted"/>
<accession>A0ABR6WAF2</accession>
<dbReference type="CDD" id="cd06999">
    <property type="entry name" value="cupin_HpaA-like_N"/>
    <property type="match status" value="1"/>
</dbReference>
<dbReference type="SMART" id="SM00342">
    <property type="entry name" value="HTH_ARAC"/>
    <property type="match status" value="1"/>
</dbReference>
<dbReference type="InterPro" id="IPR009057">
    <property type="entry name" value="Homeodomain-like_sf"/>
</dbReference>
<evidence type="ECO:0000313" key="6">
    <source>
        <dbReference type="Proteomes" id="UP000700732"/>
    </source>
</evidence>
<dbReference type="InterPro" id="IPR003313">
    <property type="entry name" value="AraC-bd"/>
</dbReference>
<dbReference type="Pfam" id="PF12833">
    <property type="entry name" value="HTH_18"/>
    <property type="match status" value="1"/>
</dbReference>
<name>A0ABR6WAF2_9BACT</name>
<comment type="caution">
    <text evidence="5">The sequence shown here is derived from an EMBL/GenBank/DDBJ whole genome shotgun (WGS) entry which is preliminary data.</text>
</comment>
<dbReference type="InterPro" id="IPR020449">
    <property type="entry name" value="Tscrpt_reg_AraC-type_HTH"/>
</dbReference>
<evidence type="ECO:0000256" key="1">
    <source>
        <dbReference type="ARBA" id="ARBA00023015"/>
    </source>
</evidence>
<dbReference type="Gene3D" id="1.10.10.60">
    <property type="entry name" value="Homeodomain-like"/>
    <property type="match status" value="1"/>
</dbReference>
<dbReference type="PANTHER" id="PTHR43280:SF32">
    <property type="entry name" value="TRANSCRIPTIONAL REGULATORY PROTEIN"/>
    <property type="match status" value="1"/>
</dbReference>
<dbReference type="Pfam" id="PF02311">
    <property type="entry name" value="AraC_binding"/>
    <property type="match status" value="1"/>
</dbReference>
<protein>
    <submittedName>
        <fullName evidence="5">AraC family transcriptional activator of pobA</fullName>
    </submittedName>
</protein>
<dbReference type="EMBL" id="VFIA01000024">
    <property type="protein sequence ID" value="MBC3793249.1"/>
    <property type="molecule type" value="Genomic_DNA"/>
</dbReference>
<sequence length="298" mass="34403">MIRITQYDGLYGESTARPQEEYLFSELLETRSHTFDWVIQPHTHAHLFQVFYVQTGTVQVRTAQQSQLLEGPYVLLIPPNALHGFVYSADARGRILTLSDSLLDDFFRTNPAMQPLLNTVQTITVFDVTYSAASVLELIEEIDEELFSDQVQKRIMIQACLHRLFIILYRLLKHGQTRLPDQFSPAMTYFRQFQQLMRRATMATTIAQVADEMAITPVHLNRICRAVANKSASELVQNHVVAEAQKYLAYTAYSISEIAYQLHFEYPTYFARFFKRKTGVSPSQYREQLRANGADRPF</sequence>
<evidence type="ECO:0000313" key="5">
    <source>
        <dbReference type="EMBL" id="MBC3793249.1"/>
    </source>
</evidence>
<dbReference type="PRINTS" id="PR00032">
    <property type="entry name" value="HTHARAC"/>
</dbReference>